<reference evidence="4" key="2">
    <citation type="submission" date="2015-01" db="EMBL/GenBank/DDBJ databases">
        <title>Evolutionary Origins and Diversification of the Mycorrhizal Mutualists.</title>
        <authorList>
            <consortium name="DOE Joint Genome Institute"/>
            <consortium name="Mycorrhizal Genomics Consortium"/>
            <person name="Kohler A."/>
            <person name="Kuo A."/>
            <person name="Nagy L.G."/>
            <person name="Floudas D."/>
            <person name="Copeland A."/>
            <person name="Barry K.W."/>
            <person name="Cichocki N."/>
            <person name="Veneault-Fourrey C."/>
            <person name="LaButti K."/>
            <person name="Lindquist E.A."/>
            <person name="Lipzen A."/>
            <person name="Lundell T."/>
            <person name="Morin E."/>
            <person name="Murat C."/>
            <person name="Riley R."/>
            <person name="Ohm R."/>
            <person name="Sun H."/>
            <person name="Tunlid A."/>
            <person name="Henrissat B."/>
            <person name="Grigoriev I.V."/>
            <person name="Hibbett D.S."/>
            <person name="Martin F."/>
        </authorList>
    </citation>
    <scope>NUCLEOTIDE SEQUENCE [LARGE SCALE GENOMIC DNA]</scope>
    <source>
        <strain evidence="4">F 1598</strain>
    </source>
</reference>
<dbReference type="EMBL" id="KN833140">
    <property type="protein sequence ID" value="KIM72323.1"/>
    <property type="molecule type" value="Genomic_DNA"/>
</dbReference>
<organism evidence="3 4">
    <name type="scientific">Piloderma croceum (strain F 1598)</name>
    <dbReference type="NCBI Taxonomy" id="765440"/>
    <lineage>
        <taxon>Eukaryota</taxon>
        <taxon>Fungi</taxon>
        <taxon>Dikarya</taxon>
        <taxon>Basidiomycota</taxon>
        <taxon>Agaricomycotina</taxon>
        <taxon>Agaricomycetes</taxon>
        <taxon>Agaricomycetidae</taxon>
        <taxon>Atheliales</taxon>
        <taxon>Atheliaceae</taxon>
        <taxon>Piloderma</taxon>
    </lineage>
</organism>
<evidence type="ECO:0000313" key="4">
    <source>
        <dbReference type="Proteomes" id="UP000054166"/>
    </source>
</evidence>
<keyword evidence="2" id="KW-0472">Membrane</keyword>
<evidence type="ECO:0000256" key="1">
    <source>
        <dbReference type="SAM" id="MobiDB-lite"/>
    </source>
</evidence>
<keyword evidence="2" id="KW-0812">Transmembrane</keyword>
<gene>
    <name evidence="3" type="ORF">PILCRDRAFT_16231</name>
</gene>
<keyword evidence="2" id="KW-1133">Transmembrane helix</keyword>
<protein>
    <recommendedName>
        <fullName evidence="5">Transmembrane protein</fullName>
    </recommendedName>
</protein>
<dbReference type="OrthoDB" id="2576334at2759"/>
<feature type="region of interest" description="Disordered" evidence="1">
    <location>
        <begin position="280"/>
        <end position="300"/>
    </location>
</feature>
<dbReference type="AlphaFoldDB" id="A0A0C3AEU8"/>
<feature type="region of interest" description="Disordered" evidence="1">
    <location>
        <begin position="399"/>
        <end position="422"/>
    </location>
</feature>
<evidence type="ECO:0000313" key="3">
    <source>
        <dbReference type="EMBL" id="KIM72323.1"/>
    </source>
</evidence>
<proteinExistence type="predicted"/>
<reference evidence="3 4" key="1">
    <citation type="submission" date="2014-04" db="EMBL/GenBank/DDBJ databases">
        <authorList>
            <consortium name="DOE Joint Genome Institute"/>
            <person name="Kuo A."/>
            <person name="Tarkka M."/>
            <person name="Buscot F."/>
            <person name="Kohler A."/>
            <person name="Nagy L.G."/>
            <person name="Floudas D."/>
            <person name="Copeland A."/>
            <person name="Barry K.W."/>
            <person name="Cichocki N."/>
            <person name="Veneault-Fourrey C."/>
            <person name="LaButti K."/>
            <person name="Lindquist E.A."/>
            <person name="Lipzen A."/>
            <person name="Lundell T."/>
            <person name="Morin E."/>
            <person name="Murat C."/>
            <person name="Sun H."/>
            <person name="Tunlid A."/>
            <person name="Henrissat B."/>
            <person name="Grigoriev I.V."/>
            <person name="Hibbett D.S."/>
            <person name="Martin F."/>
            <person name="Nordberg H.P."/>
            <person name="Cantor M.N."/>
            <person name="Hua S.X."/>
        </authorList>
    </citation>
    <scope>NUCLEOTIDE SEQUENCE [LARGE SCALE GENOMIC DNA]</scope>
    <source>
        <strain evidence="3 4">F 1598</strain>
    </source>
</reference>
<feature type="region of interest" description="Disordered" evidence="1">
    <location>
        <begin position="437"/>
        <end position="481"/>
    </location>
</feature>
<dbReference type="Proteomes" id="UP000054166">
    <property type="component" value="Unassembled WGS sequence"/>
</dbReference>
<evidence type="ECO:0008006" key="5">
    <source>
        <dbReference type="Google" id="ProtNLM"/>
    </source>
</evidence>
<evidence type="ECO:0000256" key="2">
    <source>
        <dbReference type="SAM" id="Phobius"/>
    </source>
</evidence>
<dbReference type="Gene3D" id="2.60.120.260">
    <property type="entry name" value="Galactose-binding domain-like"/>
    <property type="match status" value="1"/>
</dbReference>
<name>A0A0C3AEU8_PILCF</name>
<accession>A0A0C3AEU8</accession>
<dbReference type="HOGENOM" id="CLU_041311_0_0_1"/>
<feature type="compositionally biased region" description="Polar residues" evidence="1">
    <location>
        <begin position="448"/>
        <end position="458"/>
    </location>
</feature>
<dbReference type="STRING" id="765440.A0A0C3AEU8"/>
<sequence length="481" mass="51112">MSSNLAPYNFTITDQSPLFQYSPYRDGLASGGWNASYASGIIGGRIGNGPSSHSTTFVGATAQLNWVGTAIYLYGEGLSNGYTIDIDGTTTTSGVSNTPGLLFSQSGLTYAPHSLILRVVQSGATISNAIITVGMGEVGSTAQSRTIQTTTVPITTNGFVLSGTWYPQTAYGPDPNPVPRIGTNVSGSFISFSLTSASAFYISGSVNENHGPYDVKMTPTVNIVPQMYNGSSHWAGLNTIMYLAAGMDSSTTYQVVMTNDAPDLSYLWVDLSEIVVFDAPPSQPGGSPSQTGPQPSVSSVVGPGSKHVGIGLIVGVAAGGAFILLVFLAFLFYFQRRRRRQDMGQPASFTTEHRPLSVGNVPTASYPTSWVNYSPEVQSRHSSAPVWAVDQYTEYRTREGMESPHGGLGSPVPSTSPTNAHSERTWVSGPIVDHYEHSGQPRPVYVGSGTSRPSTSTEWRVMSVSDRSSVPSVPLDHMNTE</sequence>
<feature type="compositionally biased region" description="Low complexity" evidence="1">
    <location>
        <begin position="284"/>
        <end position="300"/>
    </location>
</feature>
<feature type="transmembrane region" description="Helical" evidence="2">
    <location>
        <begin position="308"/>
        <end position="334"/>
    </location>
</feature>
<dbReference type="InParanoid" id="A0A0C3AEU8"/>
<keyword evidence="4" id="KW-1185">Reference proteome</keyword>
<feature type="compositionally biased region" description="Low complexity" evidence="1">
    <location>
        <begin position="460"/>
        <end position="474"/>
    </location>
</feature>